<protein>
    <submittedName>
        <fullName evidence="1">Uncharacterized protein</fullName>
    </submittedName>
</protein>
<dbReference type="EMBL" id="LAZR01012091">
    <property type="protein sequence ID" value="KKM43587.1"/>
    <property type="molecule type" value="Genomic_DNA"/>
</dbReference>
<comment type="caution">
    <text evidence="1">The sequence shown here is derived from an EMBL/GenBank/DDBJ whole genome shotgun (WGS) entry which is preliminary data.</text>
</comment>
<gene>
    <name evidence="1" type="ORF">LCGC14_1562780</name>
</gene>
<reference evidence="1" key="1">
    <citation type="journal article" date="2015" name="Nature">
        <title>Complex archaea that bridge the gap between prokaryotes and eukaryotes.</title>
        <authorList>
            <person name="Spang A."/>
            <person name="Saw J.H."/>
            <person name="Jorgensen S.L."/>
            <person name="Zaremba-Niedzwiedzka K."/>
            <person name="Martijn J."/>
            <person name="Lind A.E."/>
            <person name="van Eijk R."/>
            <person name="Schleper C."/>
            <person name="Guy L."/>
            <person name="Ettema T.J."/>
        </authorList>
    </citation>
    <scope>NUCLEOTIDE SEQUENCE</scope>
</reference>
<proteinExistence type="predicted"/>
<dbReference type="AlphaFoldDB" id="A0A0F9ILX9"/>
<name>A0A0F9ILX9_9ZZZZ</name>
<evidence type="ECO:0000313" key="1">
    <source>
        <dbReference type="EMBL" id="KKM43587.1"/>
    </source>
</evidence>
<accession>A0A0F9ILX9</accession>
<sequence length="56" mass="6755">MTRKTNKIKRNDIHMIRLVNGTHTKLNQLKYDLKKKTVNDAIDFLIEHHEKTKKRV</sequence>
<organism evidence="1">
    <name type="scientific">marine sediment metagenome</name>
    <dbReference type="NCBI Taxonomy" id="412755"/>
    <lineage>
        <taxon>unclassified sequences</taxon>
        <taxon>metagenomes</taxon>
        <taxon>ecological metagenomes</taxon>
    </lineage>
</organism>